<keyword evidence="3 5" id="KW-0195">Cyclin</keyword>
<accession>A0AAN7GV52</accession>
<evidence type="ECO:0008006" key="10">
    <source>
        <dbReference type="Google" id="ProtNLM"/>
    </source>
</evidence>
<sequence length="372" mass="42535">MALQEEEQTHQYLQAPPLFLNELLYCEEEEQMGVDEGNNGFWESGRREKDTLFPWDEDSEGLLDSMLSKQTETHPFYRGLVSDGPLMAIRRQAVEWILRVHTHYGFSALTAVVAVNYFDRFLLSSMFQRDKPWLGQLVAVACLSLATKVEETHFPVQLLLQLQQVGGSVYVFEPKTIRRMELLVLSTLNWRMNPVSPLAFVDHIIRRLPYRLGATSNWEFFSRCECLILSVLADVRLLTYLPSVLASAAMLCIAKEVEPSDVDAMKDLLTCFLNINEEALDQCYELLDESSDNLFSLKNCHKRKLSIPSSPTGIFNATFSCESSNESWVMDSSFPSLQGPHLKRSRIRDQDQYQPPGLPLPSFRLFLQGFSQ</sequence>
<dbReference type="SMART" id="SM00385">
    <property type="entry name" value="CYCLIN"/>
    <property type="match status" value="1"/>
</dbReference>
<dbReference type="InterPro" id="IPR006671">
    <property type="entry name" value="Cyclin_N"/>
</dbReference>
<dbReference type="EMBL" id="JAXIOK010000018">
    <property type="protein sequence ID" value="KAK4749419.1"/>
    <property type="molecule type" value="Genomic_DNA"/>
</dbReference>
<evidence type="ECO:0000256" key="5">
    <source>
        <dbReference type="RuleBase" id="RU000383"/>
    </source>
</evidence>
<dbReference type="InterPro" id="IPR048258">
    <property type="entry name" value="Cyclins_cyclin-box"/>
</dbReference>
<proteinExistence type="inferred from homology"/>
<dbReference type="GO" id="GO:0051301">
    <property type="term" value="P:cell division"/>
    <property type="evidence" value="ECO:0007669"/>
    <property type="project" value="UniProtKB-KW"/>
</dbReference>
<evidence type="ECO:0000256" key="1">
    <source>
        <dbReference type="ARBA" id="ARBA00009065"/>
    </source>
</evidence>
<dbReference type="Proteomes" id="UP001345219">
    <property type="component" value="Chromosome 21"/>
</dbReference>
<feature type="domain" description="Cyclin C-terminal" evidence="7">
    <location>
        <begin position="195"/>
        <end position="337"/>
    </location>
</feature>
<dbReference type="FunFam" id="1.10.472.10:FF:000060">
    <property type="entry name" value="D6-type cyclin"/>
    <property type="match status" value="1"/>
</dbReference>
<evidence type="ECO:0000256" key="4">
    <source>
        <dbReference type="ARBA" id="ARBA00023306"/>
    </source>
</evidence>
<keyword evidence="2" id="KW-0132">Cell division</keyword>
<comment type="caution">
    <text evidence="8">The sequence shown here is derived from an EMBL/GenBank/DDBJ whole genome shotgun (WGS) entry which is preliminary data.</text>
</comment>
<dbReference type="SUPFAM" id="SSF47954">
    <property type="entry name" value="Cyclin-like"/>
    <property type="match status" value="2"/>
</dbReference>
<dbReference type="CDD" id="cd20544">
    <property type="entry name" value="CYCLIN_AtCycD-like_rpt2"/>
    <property type="match status" value="1"/>
</dbReference>
<name>A0AAN7GV52_9MYRT</name>
<dbReference type="InterPro" id="IPR039361">
    <property type="entry name" value="Cyclin"/>
</dbReference>
<dbReference type="InterPro" id="IPR004367">
    <property type="entry name" value="Cyclin_C-dom"/>
</dbReference>
<keyword evidence="9" id="KW-1185">Reference proteome</keyword>
<reference evidence="8 9" key="1">
    <citation type="journal article" date="2023" name="Hortic Res">
        <title>Pangenome of water caltrop reveals structural variations and asymmetric subgenome divergence after allopolyploidization.</title>
        <authorList>
            <person name="Zhang X."/>
            <person name="Chen Y."/>
            <person name="Wang L."/>
            <person name="Yuan Y."/>
            <person name="Fang M."/>
            <person name="Shi L."/>
            <person name="Lu R."/>
            <person name="Comes H.P."/>
            <person name="Ma Y."/>
            <person name="Chen Y."/>
            <person name="Huang G."/>
            <person name="Zhou Y."/>
            <person name="Zheng Z."/>
            <person name="Qiu Y."/>
        </authorList>
    </citation>
    <scope>NUCLEOTIDE SEQUENCE [LARGE SCALE GENOMIC DNA]</scope>
    <source>
        <tissue evidence="8">Roots</tissue>
    </source>
</reference>
<comment type="similarity">
    <text evidence="1">Belongs to the cyclin family. Cyclin D subfamily.</text>
</comment>
<dbReference type="SMART" id="SM01332">
    <property type="entry name" value="Cyclin_C"/>
    <property type="match status" value="1"/>
</dbReference>
<keyword evidence="4" id="KW-0131">Cell cycle</keyword>
<protein>
    <recommendedName>
        <fullName evidence="10">Cyclin D3</fullName>
    </recommendedName>
</protein>
<evidence type="ECO:0000259" key="7">
    <source>
        <dbReference type="SMART" id="SM01332"/>
    </source>
</evidence>
<dbReference type="AlphaFoldDB" id="A0AAN7GV52"/>
<dbReference type="InterPro" id="IPR036915">
    <property type="entry name" value="Cyclin-like_sf"/>
</dbReference>
<dbReference type="Pfam" id="PF02984">
    <property type="entry name" value="Cyclin_C"/>
    <property type="match status" value="1"/>
</dbReference>
<dbReference type="Gene3D" id="1.10.472.10">
    <property type="entry name" value="Cyclin-like"/>
    <property type="match status" value="2"/>
</dbReference>
<organism evidence="8 9">
    <name type="scientific">Trapa incisa</name>
    <dbReference type="NCBI Taxonomy" id="236973"/>
    <lineage>
        <taxon>Eukaryota</taxon>
        <taxon>Viridiplantae</taxon>
        <taxon>Streptophyta</taxon>
        <taxon>Embryophyta</taxon>
        <taxon>Tracheophyta</taxon>
        <taxon>Spermatophyta</taxon>
        <taxon>Magnoliopsida</taxon>
        <taxon>eudicotyledons</taxon>
        <taxon>Gunneridae</taxon>
        <taxon>Pentapetalae</taxon>
        <taxon>rosids</taxon>
        <taxon>malvids</taxon>
        <taxon>Myrtales</taxon>
        <taxon>Lythraceae</taxon>
        <taxon>Trapa</taxon>
    </lineage>
</organism>
<dbReference type="PROSITE" id="PS00292">
    <property type="entry name" value="CYCLINS"/>
    <property type="match status" value="1"/>
</dbReference>
<dbReference type="InterPro" id="IPR013763">
    <property type="entry name" value="Cyclin-like_dom"/>
</dbReference>
<dbReference type="CDD" id="cd20543">
    <property type="entry name" value="CYCLIN_AtCycD-like_rpt1"/>
    <property type="match status" value="1"/>
</dbReference>
<dbReference type="Pfam" id="PF00134">
    <property type="entry name" value="Cyclin_N"/>
    <property type="match status" value="1"/>
</dbReference>
<dbReference type="PANTHER" id="PTHR10177">
    <property type="entry name" value="CYCLINS"/>
    <property type="match status" value="1"/>
</dbReference>
<gene>
    <name evidence="8" type="ORF">SAY87_026868</name>
</gene>
<evidence type="ECO:0000259" key="6">
    <source>
        <dbReference type="SMART" id="SM00385"/>
    </source>
</evidence>
<feature type="domain" description="Cyclin-like" evidence="6">
    <location>
        <begin position="95"/>
        <end position="186"/>
    </location>
</feature>
<evidence type="ECO:0000256" key="2">
    <source>
        <dbReference type="ARBA" id="ARBA00022618"/>
    </source>
</evidence>
<evidence type="ECO:0000256" key="3">
    <source>
        <dbReference type="ARBA" id="ARBA00023127"/>
    </source>
</evidence>
<evidence type="ECO:0000313" key="9">
    <source>
        <dbReference type="Proteomes" id="UP001345219"/>
    </source>
</evidence>
<evidence type="ECO:0000313" key="8">
    <source>
        <dbReference type="EMBL" id="KAK4749419.1"/>
    </source>
</evidence>